<feature type="region of interest" description="Disordered" evidence="1">
    <location>
        <begin position="733"/>
        <end position="854"/>
    </location>
</feature>
<feature type="region of interest" description="Disordered" evidence="1">
    <location>
        <begin position="1"/>
        <end position="102"/>
    </location>
</feature>
<feature type="compositionally biased region" description="Acidic residues" evidence="1">
    <location>
        <begin position="839"/>
        <end position="849"/>
    </location>
</feature>
<feature type="compositionally biased region" description="Basic and acidic residues" evidence="1">
    <location>
        <begin position="813"/>
        <end position="823"/>
    </location>
</feature>
<feature type="compositionally biased region" description="Low complexity" evidence="1">
    <location>
        <begin position="749"/>
        <end position="766"/>
    </location>
</feature>
<dbReference type="Proteomes" id="UP000054481">
    <property type="component" value="Unassembled WGS sequence"/>
</dbReference>
<evidence type="ECO:0000313" key="3">
    <source>
        <dbReference type="Proteomes" id="UP000054481"/>
    </source>
</evidence>
<feature type="compositionally biased region" description="Polar residues" evidence="1">
    <location>
        <begin position="287"/>
        <end position="296"/>
    </location>
</feature>
<feature type="region of interest" description="Disordered" evidence="1">
    <location>
        <begin position="1057"/>
        <end position="1114"/>
    </location>
</feature>
<feature type="compositionally biased region" description="Pro residues" evidence="1">
    <location>
        <begin position="583"/>
        <end position="594"/>
    </location>
</feature>
<feature type="compositionally biased region" description="Polar residues" evidence="1">
    <location>
        <begin position="26"/>
        <end position="36"/>
    </location>
</feature>
<proteinExistence type="predicted"/>
<feature type="compositionally biased region" description="Basic and acidic residues" evidence="1">
    <location>
        <begin position="1092"/>
        <end position="1104"/>
    </location>
</feature>
<feature type="region of interest" description="Disordered" evidence="1">
    <location>
        <begin position="268"/>
        <end position="296"/>
    </location>
</feature>
<keyword evidence="3" id="KW-1185">Reference proteome</keyword>
<feature type="compositionally biased region" description="Low complexity" evidence="1">
    <location>
        <begin position="323"/>
        <end position="332"/>
    </location>
</feature>
<name>A0A0F7ZVV5_9HYPO</name>
<feature type="compositionally biased region" description="Basic and acidic residues" evidence="1">
    <location>
        <begin position="789"/>
        <end position="798"/>
    </location>
</feature>
<accession>A0A0F7ZVV5</accession>
<feature type="region of interest" description="Disordered" evidence="1">
    <location>
        <begin position="576"/>
        <end position="639"/>
    </location>
</feature>
<dbReference type="OrthoDB" id="5288142at2759"/>
<evidence type="ECO:0000313" key="2">
    <source>
        <dbReference type="EMBL" id="KJZ77273.1"/>
    </source>
</evidence>
<reference evidence="2 3" key="1">
    <citation type="journal article" date="2014" name="Genome Biol. Evol.">
        <title>Comparative genomics and transcriptomics analyses reveal divergent lifestyle features of nematode endoparasitic fungus Hirsutella minnesotensis.</title>
        <authorList>
            <person name="Lai Y."/>
            <person name="Liu K."/>
            <person name="Zhang X."/>
            <person name="Zhang X."/>
            <person name="Li K."/>
            <person name="Wang N."/>
            <person name="Shu C."/>
            <person name="Wu Y."/>
            <person name="Wang C."/>
            <person name="Bushley K.E."/>
            <person name="Xiang M."/>
            <person name="Liu X."/>
        </authorList>
    </citation>
    <scope>NUCLEOTIDE SEQUENCE [LARGE SCALE GENOMIC DNA]</scope>
    <source>
        <strain evidence="2 3">3608</strain>
    </source>
</reference>
<feature type="compositionally biased region" description="Polar residues" evidence="1">
    <location>
        <begin position="625"/>
        <end position="636"/>
    </location>
</feature>
<feature type="region of interest" description="Disordered" evidence="1">
    <location>
        <begin position="322"/>
        <end position="361"/>
    </location>
</feature>
<feature type="region of interest" description="Disordered" evidence="1">
    <location>
        <begin position="994"/>
        <end position="1022"/>
    </location>
</feature>
<dbReference type="EMBL" id="KQ030508">
    <property type="protein sequence ID" value="KJZ77273.1"/>
    <property type="molecule type" value="Genomic_DNA"/>
</dbReference>
<gene>
    <name evidence="2" type="ORF">HIM_03594</name>
</gene>
<sequence>MAAANPAPRTPSRASVSQHPDDGDQTLPSSSNTSPALSPPRPVINRVATPLGLFPGSHCRPFPASSATTGDSKESSLDTMSPAQTPEPDAATTPPRMGHDQVDAISKSGIDACQSSRYMPRGRPPYQGAAATMLTAGPTVARATTHGYEAPAAPSADPVARMTNTISPPDSNADGRNSPFPDIRPLRTASVRADTRLAQPKPIACSAQPGPDLKMRPGSPIGNIAQLEATAERLSMTSSIDDAIRDLHGELKRSDSRRSSILAASLRMSAADPAHHDDSVHPPVPEQFSTRHLSTTSSIVSTNTAARHGGYSPAAFVMSPTQSLSGRLRSGSKGATGRPDGEFESLLSRHGPGKSSERSVRSTKMLLAEISESEPVALTQAAFDEADAAPPIEELIDETILDLPHHHDEDAPALDDHDELPSKDAGDDIPLPLRIRNPTKVESNERESKPSSEQPTQEEERCTSSHSNNTFEQCRDAFVDFDGVHWEPEPELELTELDIFMPEMETDLATPRALADGLIMPQSHVDPRTGEPMMYYPARVPAMLNVPPKLSNKPKAAQRNQRRSQVLSAMMETNGQIALPGTPWSPPPPDPRTPIPGTDTRQSWLPDPLTGQRDSFVMLSPDSPAKSQKASSSNGNEDAVADAQAALQGTPAAPPQRQSALMDFDKRKSRASALMKLPPQLRASAFFDLPSATADVEIKDGSAMATLDSILDASATAPVSAFTDHTLSVPDINAKKKKHKSRKSTATLGGAMSPGSQSAGAMASSALSPEPTEPRPKKRASFMWLGKRSNSDNDEKSRSRSMASAPLQSAHGEAGEVEGRTSADDNGEETPLNGQAAEEQSEVSDESEEEAYHGPPTTLLAELQLRKHEQQLRKKNMGSGFPNGIHATLLEMDTVAETQRKHRQSKRVNLAWEDPGMHLDQNGSDDEDVPLAILAAMQQGAKNRADLERPMGLMERREIEDNEPLSRRRARLQGLETLAPVTLRQRHSIMSFPVLGAAQDRSPRSAIGPTPGHGQDDDEGETLGERRRRLAAAEGGDGPLTTARPVSATFSAELLSQFGDVENTQNKSTGSKDRQPEETNGEETLGQRRRRLQAEKEARDREMSHGNLSVGAAPRISRKLSMADVLAAHPKNDVDVRTRQDEARRADEERLAMERDAKMAAMRRQMPQTLNQPQVDRSGGFRGGAYNDGSGGLGPLASRASVVLNSQPVGHAPYGAQNRSSVLLGNYGGQAHHPVYGAMGNYGSTNHLNNSGFLNGNAPMYGGGMMPMAMSGGSIDRVEQWRHGVHP</sequence>
<protein>
    <submittedName>
        <fullName evidence="2">Uncharacterized protein</fullName>
    </submittedName>
</protein>
<organism evidence="2 3">
    <name type="scientific">Hirsutella minnesotensis 3608</name>
    <dbReference type="NCBI Taxonomy" id="1043627"/>
    <lineage>
        <taxon>Eukaryota</taxon>
        <taxon>Fungi</taxon>
        <taxon>Dikarya</taxon>
        <taxon>Ascomycota</taxon>
        <taxon>Pezizomycotina</taxon>
        <taxon>Sordariomycetes</taxon>
        <taxon>Hypocreomycetidae</taxon>
        <taxon>Hypocreales</taxon>
        <taxon>Ophiocordycipitaceae</taxon>
        <taxon>Hirsutella</taxon>
    </lineage>
</organism>
<evidence type="ECO:0000256" key="1">
    <source>
        <dbReference type="SAM" id="MobiDB-lite"/>
    </source>
</evidence>
<feature type="region of interest" description="Disordered" evidence="1">
    <location>
        <begin position="406"/>
        <end position="468"/>
    </location>
</feature>